<gene>
    <name evidence="2" type="ORF">Syun_015565</name>
</gene>
<name>A0AAP0JM93_9MAGN</name>
<evidence type="ECO:0000313" key="3">
    <source>
        <dbReference type="Proteomes" id="UP001420932"/>
    </source>
</evidence>
<reference evidence="2 3" key="1">
    <citation type="submission" date="2024-01" db="EMBL/GenBank/DDBJ databases">
        <title>Genome assemblies of Stephania.</title>
        <authorList>
            <person name="Yang L."/>
        </authorList>
    </citation>
    <scope>NUCLEOTIDE SEQUENCE [LARGE SCALE GENOMIC DNA]</scope>
    <source>
        <strain evidence="2">YNDBR</strain>
        <tissue evidence="2">Leaf</tissue>
    </source>
</reference>
<comment type="caution">
    <text evidence="2">The sequence shown here is derived from an EMBL/GenBank/DDBJ whole genome shotgun (WGS) entry which is preliminary data.</text>
</comment>
<dbReference type="InterPro" id="IPR046848">
    <property type="entry name" value="E_motif"/>
</dbReference>
<dbReference type="InterPro" id="IPR032867">
    <property type="entry name" value="DYW_dom"/>
</dbReference>
<feature type="domain" description="DYW" evidence="1">
    <location>
        <begin position="96"/>
        <end position="188"/>
    </location>
</feature>
<dbReference type="Proteomes" id="UP001420932">
    <property type="component" value="Unassembled WGS sequence"/>
</dbReference>
<dbReference type="Pfam" id="PF20431">
    <property type="entry name" value="E_motif"/>
    <property type="match status" value="1"/>
</dbReference>
<sequence>MALVNLHLTCFVEVDPSDDSAYVLLSNICAVNGRWEDVNHIRTQMKSIKLKKKPGCSWVKVNNKVSTFGIGDNSHPQSIQIYTKLKDLMNMIRQSGYVPDTTFALHDTDEEQKEHNLWNHSEKLALAFALLNTPKGSKIKVFKNLRVCGDCHSVYKYVSVAVDREIVLRDPYRFRHFREGKRKRGTLWDHALAGFELGFGPGVPGHADFVQAFRVVGLGEFGHRDAGLGGDGVMRRRRTGWDWEMLSSRGLGVERGVGDRMVGGWNGDRLNA</sequence>
<dbReference type="GO" id="GO:0009451">
    <property type="term" value="P:RNA modification"/>
    <property type="evidence" value="ECO:0007669"/>
    <property type="project" value="InterPro"/>
</dbReference>
<dbReference type="Pfam" id="PF14432">
    <property type="entry name" value="DYW_deaminase"/>
    <property type="match status" value="1"/>
</dbReference>
<accession>A0AAP0JM93</accession>
<dbReference type="Pfam" id="PF20430">
    <property type="entry name" value="Eplus_motif"/>
    <property type="match status" value="1"/>
</dbReference>
<dbReference type="EMBL" id="JBBNAF010000006">
    <property type="protein sequence ID" value="KAK9136235.1"/>
    <property type="molecule type" value="Genomic_DNA"/>
</dbReference>
<dbReference type="PANTHER" id="PTHR47926">
    <property type="entry name" value="PENTATRICOPEPTIDE REPEAT-CONTAINING PROTEIN"/>
    <property type="match status" value="1"/>
</dbReference>
<evidence type="ECO:0000313" key="2">
    <source>
        <dbReference type="EMBL" id="KAK9136235.1"/>
    </source>
</evidence>
<dbReference type="InterPro" id="IPR046849">
    <property type="entry name" value="E2_motif"/>
</dbReference>
<dbReference type="AlphaFoldDB" id="A0AAP0JM93"/>
<proteinExistence type="predicted"/>
<evidence type="ECO:0000259" key="1">
    <source>
        <dbReference type="Pfam" id="PF14432"/>
    </source>
</evidence>
<protein>
    <recommendedName>
        <fullName evidence="1">DYW domain-containing protein</fullName>
    </recommendedName>
</protein>
<dbReference type="GO" id="GO:0008270">
    <property type="term" value="F:zinc ion binding"/>
    <property type="evidence" value="ECO:0007669"/>
    <property type="project" value="InterPro"/>
</dbReference>
<dbReference type="GO" id="GO:0003723">
    <property type="term" value="F:RNA binding"/>
    <property type="evidence" value="ECO:0007669"/>
    <property type="project" value="InterPro"/>
</dbReference>
<dbReference type="PANTHER" id="PTHR47926:SF506">
    <property type="entry name" value="TETRATRICOPEPTIDE REPEAT-LIKE SUPERFAMILY PROTEIN ISOFORM 1"/>
    <property type="match status" value="1"/>
</dbReference>
<keyword evidence="3" id="KW-1185">Reference proteome</keyword>
<organism evidence="2 3">
    <name type="scientific">Stephania yunnanensis</name>
    <dbReference type="NCBI Taxonomy" id="152371"/>
    <lineage>
        <taxon>Eukaryota</taxon>
        <taxon>Viridiplantae</taxon>
        <taxon>Streptophyta</taxon>
        <taxon>Embryophyta</taxon>
        <taxon>Tracheophyta</taxon>
        <taxon>Spermatophyta</taxon>
        <taxon>Magnoliopsida</taxon>
        <taxon>Ranunculales</taxon>
        <taxon>Menispermaceae</taxon>
        <taxon>Menispermoideae</taxon>
        <taxon>Cissampelideae</taxon>
        <taxon>Stephania</taxon>
    </lineage>
</organism>
<dbReference type="InterPro" id="IPR046960">
    <property type="entry name" value="PPR_At4g14850-like_plant"/>
</dbReference>